<dbReference type="Pfam" id="PF02481">
    <property type="entry name" value="DNA_processg_A"/>
    <property type="match status" value="1"/>
</dbReference>
<dbReference type="InterPro" id="IPR003488">
    <property type="entry name" value="DprA"/>
</dbReference>
<dbReference type="EMBL" id="JAFLCK010000043">
    <property type="protein sequence ID" value="MBN8662556.1"/>
    <property type="molecule type" value="Genomic_DNA"/>
</dbReference>
<dbReference type="Gene3D" id="3.40.50.450">
    <property type="match status" value="1"/>
</dbReference>
<dbReference type="Gene3D" id="1.10.10.10">
    <property type="entry name" value="Winged helix-like DNA-binding domain superfamily/Winged helix DNA-binding domain"/>
    <property type="match status" value="1"/>
</dbReference>
<protein>
    <submittedName>
        <fullName evidence="4">DNA-processing protein DprA</fullName>
    </submittedName>
</protein>
<proteinExistence type="inferred from homology"/>
<name>A0A8J7TNY2_9BACT</name>
<feature type="domain" description="Smf/DprA SLOG" evidence="2">
    <location>
        <begin position="121"/>
        <end position="332"/>
    </location>
</feature>
<evidence type="ECO:0000256" key="1">
    <source>
        <dbReference type="ARBA" id="ARBA00006525"/>
    </source>
</evidence>
<dbReference type="SUPFAM" id="SSF102405">
    <property type="entry name" value="MCP/YpsA-like"/>
    <property type="match status" value="1"/>
</dbReference>
<dbReference type="Proteomes" id="UP000664277">
    <property type="component" value="Unassembled WGS sequence"/>
</dbReference>
<evidence type="ECO:0000259" key="2">
    <source>
        <dbReference type="Pfam" id="PF02481"/>
    </source>
</evidence>
<feature type="domain" description="DprA winged helix" evidence="3">
    <location>
        <begin position="351"/>
        <end position="399"/>
    </location>
</feature>
<dbReference type="NCBIfam" id="TIGR00732">
    <property type="entry name" value="dprA"/>
    <property type="match status" value="1"/>
</dbReference>
<organism evidence="4 5">
    <name type="scientific">Candidatus Obscuribacter phosphatis</name>
    <dbReference type="NCBI Taxonomy" id="1906157"/>
    <lineage>
        <taxon>Bacteria</taxon>
        <taxon>Bacillati</taxon>
        <taxon>Candidatus Melainabacteria</taxon>
        <taxon>Candidatus Obscuribacterales</taxon>
        <taxon>Candidatus Obscuribacteraceae</taxon>
        <taxon>Candidatus Obscuribacter</taxon>
    </lineage>
</organism>
<accession>A0A8J7TNY2</accession>
<dbReference type="InterPro" id="IPR036388">
    <property type="entry name" value="WH-like_DNA-bd_sf"/>
</dbReference>
<evidence type="ECO:0000313" key="5">
    <source>
        <dbReference type="Proteomes" id="UP000664277"/>
    </source>
</evidence>
<sequence>MDEDKKAVENSPPKKAFSCQLMQESGYSLDFLESETKYWVAFDRAEIAMSGTKLRLIYDRLGSLEKLWKADPLQIAELGQDPFARLPFLTDEVVGKIVSARSRIQPDALMQELKEKDVWALCLAHPSFPFGLREIHQPPAVLYIKGKPDFIRLNKSIAVVGTRNPSPYGQKVAKQFASELGKRGITVISGMALGIDSHSHWGAIEAGGVTVAVLGSGPDVIYPATNRRLHQKLIETPGCAVLSEYFPGTKPQTWMFPQRNRIISGLSQGVLVVEAGQKSGSLLTANQAFDQGRLVFAIPGRIDSPASDGTNHLISSNKAKLVSSIDDLLSEFAWITGQYDGKPVPVELFGPEKEVYDLICANPQIHFDQLAEKSSLSAGELSSALIMLELAGAVERLAGDNYQAS</sequence>
<reference evidence="4" key="1">
    <citation type="submission" date="2021-02" db="EMBL/GenBank/DDBJ databases">
        <title>Genome-Resolved Metagenomics of a Microbial Community Performing Photosynthetic Biological Nutrient Removal.</title>
        <authorList>
            <person name="Mcdaniel E.A."/>
        </authorList>
    </citation>
    <scope>NUCLEOTIDE SEQUENCE</scope>
    <source>
        <strain evidence="4">UWPOB_OBS1</strain>
    </source>
</reference>
<evidence type="ECO:0000313" key="4">
    <source>
        <dbReference type="EMBL" id="MBN8662556.1"/>
    </source>
</evidence>
<dbReference type="PANTHER" id="PTHR43022">
    <property type="entry name" value="PROTEIN SMF"/>
    <property type="match status" value="1"/>
</dbReference>
<comment type="similarity">
    <text evidence="1">Belongs to the DprA/Smf family.</text>
</comment>
<comment type="caution">
    <text evidence="4">The sequence shown here is derived from an EMBL/GenBank/DDBJ whole genome shotgun (WGS) entry which is preliminary data.</text>
</comment>
<dbReference type="PANTHER" id="PTHR43022:SF1">
    <property type="entry name" value="PROTEIN SMF"/>
    <property type="match status" value="1"/>
</dbReference>
<dbReference type="GO" id="GO:0009294">
    <property type="term" value="P:DNA-mediated transformation"/>
    <property type="evidence" value="ECO:0007669"/>
    <property type="project" value="InterPro"/>
</dbReference>
<dbReference type="InterPro" id="IPR041614">
    <property type="entry name" value="DprA_WH"/>
</dbReference>
<gene>
    <name evidence="4" type="primary">dprA</name>
    <name evidence="4" type="ORF">J0M35_19465</name>
</gene>
<dbReference type="Pfam" id="PF17782">
    <property type="entry name" value="WHD_DprA"/>
    <property type="match status" value="1"/>
</dbReference>
<dbReference type="AlphaFoldDB" id="A0A8J7TNY2"/>
<dbReference type="InterPro" id="IPR057666">
    <property type="entry name" value="DrpA_SLOG"/>
</dbReference>
<evidence type="ECO:0000259" key="3">
    <source>
        <dbReference type="Pfam" id="PF17782"/>
    </source>
</evidence>